<dbReference type="CDD" id="cd07043">
    <property type="entry name" value="STAS_anti-anti-sigma_factors"/>
    <property type="match status" value="1"/>
</dbReference>
<comment type="caution">
    <text evidence="2">The sequence shown here is derived from an EMBL/GenBank/DDBJ whole genome shotgun (WGS) entry which is preliminary data.</text>
</comment>
<evidence type="ECO:0000313" key="3">
    <source>
        <dbReference type="Proteomes" id="UP000178086"/>
    </source>
</evidence>
<reference evidence="2 3" key="1">
    <citation type="journal article" date="2016" name="Nat. Commun.">
        <title>Thousands of microbial genomes shed light on interconnected biogeochemical processes in an aquifer system.</title>
        <authorList>
            <person name="Anantharaman K."/>
            <person name="Brown C.T."/>
            <person name="Hug L.A."/>
            <person name="Sharon I."/>
            <person name="Castelle C.J."/>
            <person name="Probst A.J."/>
            <person name="Thomas B.C."/>
            <person name="Singh A."/>
            <person name="Wilkins M.J."/>
            <person name="Karaoz U."/>
            <person name="Brodie E.L."/>
            <person name="Williams K.H."/>
            <person name="Hubbard S.S."/>
            <person name="Banfield J.F."/>
        </authorList>
    </citation>
    <scope>NUCLEOTIDE SEQUENCE [LARGE SCALE GENOMIC DNA]</scope>
</reference>
<dbReference type="Pfam" id="PF01740">
    <property type="entry name" value="STAS"/>
    <property type="match status" value="1"/>
</dbReference>
<evidence type="ECO:0000313" key="2">
    <source>
        <dbReference type="EMBL" id="OFW32743.1"/>
    </source>
</evidence>
<organism evidence="2 3">
    <name type="scientific">Candidatus Aquicultor primus</name>
    <dbReference type="NCBI Taxonomy" id="1797195"/>
    <lineage>
        <taxon>Bacteria</taxon>
        <taxon>Bacillati</taxon>
        <taxon>Actinomycetota</taxon>
        <taxon>Candidatus Aquicultoria</taxon>
        <taxon>Candidatus Aquicultorales</taxon>
        <taxon>Candidatus Aquicultoraceae</taxon>
        <taxon>Candidatus Aquicultor</taxon>
    </lineage>
</organism>
<dbReference type="Gene3D" id="3.30.750.24">
    <property type="entry name" value="STAS domain"/>
    <property type="match status" value="1"/>
</dbReference>
<gene>
    <name evidence="2" type="ORF">A2074_04270</name>
</gene>
<name>A0A1F2UQ49_9ACTN</name>
<dbReference type="AlphaFoldDB" id="A0A1F2UQ49"/>
<dbReference type="InterPro" id="IPR036513">
    <property type="entry name" value="STAS_dom_sf"/>
</dbReference>
<accession>A0A1F2UQ49</accession>
<dbReference type="Proteomes" id="UP000178086">
    <property type="component" value="Unassembled WGS sequence"/>
</dbReference>
<dbReference type="EMBL" id="MELI01000086">
    <property type="protein sequence ID" value="OFW32743.1"/>
    <property type="molecule type" value="Genomic_DNA"/>
</dbReference>
<protein>
    <recommendedName>
        <fullName evidence="1">STAS domain-containing protein</fullName>
    </recommendedName>
</protein>
<dbReference type="InterPro" id="IPR002645">
    <property type="entry name" value="STAS_dom"/>
</dbReference>
<proteinExistence type="predicted"/>
<sequence>MIDIKLKKVGVPNVNMLTLSGEFDLSDQDRAQGLLPEILTESCNGVIVDLTGVTYMDEAGIETLIYYLQELTRIGIYMAAIVKPESGLMNKLKRFGIFDCVGIKVFSSVGEAEAAIKADRCK</sequence>
<dbReference type="PROSITE" id="PS50801">
    <property type="entry name" value="STAS"/>
    <property type="match status" value="1"/>
</dbReference>
<feature type="domain" description="STAS" evidence="1">
    <location>
        <begin position="12"/>
        <end position="116"/>
    </location>
</feature>
<evidence type="ECO:0000259" key="1">
    <source>
        <dbReference type="PROSITE" id="PS50801"/>
    </source>
</evidence>
<dbReference type="SUPFAM" id="SSF52091">
    <property type="entry name" value="SpoIIaa-like"/>
    <property type="match status" value="1"/>
</dbReference>